<evidence type="ECO:0000313" key="2">
    <source>
        <dbReference type="Proteomes" id="UP001611548"/>
    </source>
</evidence>
<proteinExistence type="predicted"/>
<protein>
    <submittedName>
        <fullName evidence="1">Uncharacterized protein</fullName>
    </submittedName>
</protein>
<comment type="caution">
    <text evidence="1">The sequence shown here is derived from an EMBL/GenBank/DDBJ whole genome shotgun (WGS) entry which is preliminary data.</text>
</comment>
<reference evidence="1 2" key="1">
    <citation type="submission" date="2024-10" db="EMBL/GenBank/DDBJ databases">
        <title>The Natural Products Discovery Center: Release of the First 8490 Sequenced Strains for Exploring Actinobacteria Biosynthetic Diversity.</title>
        <authorList>
            <person name="Kalkreuter E."/>
            <person name="Kautsar S.A."/>
            <person name="Yang D."/>
            <person name="Bader C.D."/>
            <person name="Teijaro C.N."/>
            <person name="Fluegel L."/>
            <person name="Davis C.M."/>
            <person name="Simpson J.R."/>
            <person name="Lauterbach L."/>
            <person name="Steele A.D."/>
            <person name="Gui C."/>
            <person name="Meng S."/>
            <person name="Li G."/>
            <person name="Viehrig K."/>
            <person name="Ye F."/>
            <person name="Su P."/>
            <person name="Kiefer A.F."/>
            <person name="Nichols A."/>
            <person name="Cepeda A.J."/>
            <person name="Yan W."/>
            <person name="Fan B."/>
            <person name="Jiang Y."/>
            <person name="Adhikari A."/>
            <person name="Zheng C.-J."/>
            <person name="Schuster L."/>
            <person name="Cowan T.M."/>
            <person name="Smanski M.J."/>
            <person name="Chevrette M.G."/>
            <person name="De Carvalho L.P.S."/>
            <person name="Shen B."/>
        </authorList>
    </citation>
    <scope>NUCLEOTIDE SEQUENCE [LARGE SCALE GENOMIC DNA]</scope>
    <source>
        <strain evidence="1 2">NPDC020327</strain>
    </source>
</reference>
<gene>
    <name evidence="1" type="ORF">ACH429_19735</name>
</gene>
<organism evidence="1 2">
    <name type="scientific">Streptomyces pathocidini</name>
    <dbReference type="NCBI Taxonomy" id="1650571"/>
    <lineage>
        <taxon>Bacteria</taxon>
        <taxon>Bacillati</taxon>
        <taxon>Actinomycetota</taxon>
        <taxon>Actinomycetes</taxon>
        <taxon>Kitasatosporales</taxon>
        <taxon>Streptomycetaceae</taxon>
        <taxon>Streptomyces</taxon>
    </lineage>
</organism>
<dbReference type="Proteomes" id="UP001611548">
    <property type="component" value="Unassembled WGS sequence"/>
</dbReference>
<evidence type="ECO:0000313" key="1">
    <source>
        <dbReference type="EMBL" id="MFI1966307.1"/>
    </source>
</evidence>
<keyword evidence="2" id="KW-1185">Reference proteome</keyword>
<name>A0ABW7UUM7_9ACTN</name>
<dbReference type="EMBL" id="JBIRWE010000008">
    <property type="protein sequence ID" value="MFI1966307.1"/>
    <property type="molecule type" value="Genomic_DNA"/>
</dbReference>
<dbReference type="RefSeq" id="WP_055472977.1">
    <property type="nucleotide sequence ID" value="NZ_JBIRWE010000008.1"/>
</dbReference>
<accession>A0ABW7UUM7</accession>
<sequence length="110" mass="10988">MSGNLVNGGTAISCPHGGRVTAAAAPTGVRLDGLPVATGADVFAVGGCPHRVDGIPHPCTTVRWSPRPGGVLVDGAPVLLDTTPAQCFTAALVPQGPPRVTAVPRGVFCR</sequence>